<dbReference type="PANTHER" id="PTHR33103">
    <property type="entry name" value="OS01G0153900 PROTEIN"/>
    <property type="match status" value="1"/>
</dbReference>
<dbReference type="AlphaFoldDB" id="A0A371F7R9"/>
<dbReference type="Pfam" id="PF05056">
    <property type="entry name" value="DUF674"/>
    <property type="match status" value="1"/>
</dbReference>
<sequence>MASEQDLKLPLRLLVDKERNRVVVAEASGDLIDILFSFLTLPLGTITRLVSKNQGYDEAENIGCINNLYQSVENSSAEVFWNHICKRMLLCPRNSCEALCQKLKLKVDDTEPMKYFMCSNRCRRGGDWFLSTFAEASCSCGRLMDKEMKLHGDSNEGTHGDGVFVKGKTMFLIFDDLKVLQSSPANSVHQLVQLGYKNFHRMTEKSLNVGLKEILDLLKQALISKSPLSDVFLGNGESKRVCTFSPKLRPQNQIWINYNSSINLKVTVRKSKKTILYAESEGDFVDFLFSFLTTPLGCILKLLDGNFSLGCMNNLFKSVKGLNPSWFTGSSGTPLLNLQVAPQFGFKRQPTQLCEKDTPCYWYGKGVVKNSICYTIGNGVISKEHSLIHHPVAMKLFEPRSPDGTRESSVGFVRRPALFVVWDDLQVTPLTNTCTISFLRKLNVPLDDLEEHELRIGETEALNLLGASLTCKAALTECLILFLQKLNVPLDDLEEHELRIGESEALNLVGASLTCKAALTEGLFYLLKKLKLDPFP</sequence>
<dbReference type="STRING" id="157652.A0A371F7R9"/>
<accession>A0A371F7R9</accession>
<evidence type="ECO:0000313" key="2">
    <source>
        <dbReference type="Proteomes" id="UP000257109"/>
    </source>
</evidence>
<proteinExistence type="predicted"/>
<gene>
    <name evidence="1" type="ORF">CR513_45923</name>
</gene>
<reference evidence="1" key="1">
    <citation type="submission" date="2018-05" db="EMBL/GenBank/DDBJ databases">
        <title>Draft genome of Mucuna pruriens seed.</title>
        <authorList>
            <person name="Nnadi N.E."/>
            <person name="Vos R."/>
            <person name="Hasami M.H."/>
            <person name="Devisetty U.K."/>
            <person name="Aguiy J.C."/>
        </authorList>
    </citation>
    <scope>NUCLEOTIDE SEQUENCE [LARGE SCALE GENOMIC DNA]</scope>
    <source>
        <strain evidence="1">JCA_2017</strain>
    </source>
</reference>
<feature type="non-terminal residue" evidence="1">
    <location>
        <position position="536"/>
    </location>
</feature>
<name>A0A371F7R9_MUCPR</name>
<evidence type="ECO:0000313" key="1">
    <source>
        <dbReference type="EMBL" id="RDX74342.1"/>
    </source>
</evidence>
<protein>
    <recommendedName>
        <fullName evidence="3">DUF674 family protein</fullName>
    </recommendedName>
</protein>
<organism evidence="1 2">
    <name type="scientific">Mucuna pruriens</name>
    <name type="common">Velvet bean</name>
    <name type="synonym">Dolichos pruriens</name>
    <dbReference type="NCBI Taxonomy" id="157652"/>
    <lineage>
        <taxon>Eukaryota</taxon>
        <taxon>Viridiplantae</taxon>
        <taxon>Streptophyta</taxon>
        <taxon>Embryophyta</taxon>
        <taxon>Tracheophyta</taxon>
        <taxon>Spermatophyta</taxon>
        <taxon>Magnoliopsida</taxon>
        <taxon>eudicotyledons</taxon>
        <taxon>Gunneridae</taxon>
        <taxon>Pentapetalae</taxon>
        <taxon>rosids</taxon>
        <taxon>fabids</taxon>
        <taxon>Fabales</taxon>
        <taxon>Fabaceae</taxon>
        <taxon>Papilionoideae</taxon>
        <taxon>50 kb inversion clade</taxon>
        <taxon>NPAAA clade</taxon>
        <taxon>indigoferoid/millettioid clade</taxon>
        <taxon>Phaseoleae</taxon>
        <taxon>Mucuna</taxon>
    </lineage>
</organism>
<dbReference type="OrthoDB" id="1277335at2759"/>
<keyword evidence="2" id="KW-1185">Reference proteome</keyword>
<dbReference type="EMBL" id="QJKJ01010207">
    <property type="protein sequence ID" value="RDX74342.1"/>
    <property type="molecule type" value="Genomic_DNA"/>
</dbReference>
<feature type="non-terminal residue" evidence="1">
    <location>
        <position position="1"/>
    </location>
</feature>
<evidence type="ECO:0008006" key="3">
    <source>
        <dbReference type="Google" id="ProtNLM"/>
    </source>
</evidence>
<dbReference type="InterPro" id="IPR007750">
    <property type="entry name" value="DUF674"/>
</dbReference>
<comment type="caution">
    <text evidence="1">The sequence shown here is derived from an EMBL/GenBank/DDBJ whole genome shotgun (WGS) entry which is preliminary data.</text>
</comment>
<dbReference type="Proteomes" id="UP000257109">
    <property type="component" value="Unassembled WGS sequence"/>
</dbReference>
<dbReference type="PANTHER" id="PTHR33103:SF93">
    <property type="entry name" value="DUF674 FAMILY PROTEIN"/>
    <property type="match status" value="1"/>
</dbReference>